<name>A0ABU6J443_9BURK</name>
<dbReference type="RefSeq" id="WP_326504888.1">
    <property type="nucleotide sequence ID" value="NZ_JAWIIV010000002.1"/>
</dbReference>
<evidence type="ECO:0000313" key="3">
    <source>
        <dbReference type="Proteomes" id="UP001352263"/>
    </source>
</evidence>
<organism evidence="2 3">
    <name type="scientific">Noviherbaspirillum album</name>
    <dbReference type="NCBI Taxonomy" id="3080276"/>
    <lineage>
        <taxon>Bacteria</taxon>
        <taxon>Pseudomonadati</taxon>
        <taxon>Pseudomonadota</taxon>
        <taxon>Betaproteobacteria</taxon>
        <taxon>Burkholderiales</taxon>
        <taxon>Oxalobacteraceae</taxon>
        <taxon>Noviherbaspirillum</taxon>
    </lineage>
</organism>
<gene>
    <name evidence="2" type="ORF">RY831_03180</name>
</gene>
<protein>
    <submittedName>
        <fullName evidence="2">Copper resistance protein B</fullName>
    </submittedName>
</protein>
<feature type="chain" id="PRO_5046237130" evidence="1">
    <location>
        <begin position="28"/>
        <end position="230"/>
    </location>
</feature>
<evidence type="ECO:0000256" key="1">
    <source>
        <dbReference type="SAM" id="SignalP"/>
    </source>
</evidence>
<feature type="signal peptide" evidence="1">
    <location>
        <begin position="1"/>
        <end position="27"/>
    </location>
</feature>
<proteinExistence type="predicted"/>
<dbReference type="Pfam" id="PF05275">
    <property type="entry name" value="CopB"/>
    <property type="match status" value="1"/>
</dbReference>
<keyword evidence="3" id="KW-1185">Reference proteome</keyword>
<reference evidence="2 3" key="1">
    <citation type="submission" date="2023-10" db="EMBL/GenBank/DDBJ databases">
        <title>Noviherbaspirillum sp. CPCC 100848 genome assembly.</title>
        <authorList>
            <person name="Li X.Y."/>
            <person name="Fang X.M."/>
        </authorList>
    </citation>
    <scope>NUCLEOTIDE SEQUENCE [LARGE SCALE GENOMIC DNA]</scope>
    <source>
        <strain evidence="2 3">CPCC 100848</strain>
    </source>
</reference>
<dbReference type="InterPro" id="IPR007939">
    <property type="entry name" value="Cu-R_B_prcur"/>
</dbReference>
<accession>A0ABU6J443</accession>
<comment type="caution">
    <text evidence="2">The sequence shown here is derived from an EMBL/GenBank/DDBJ whole genome shotgun (WGS) entry which is preliminary data.</text>
</comment>
<dbReference type="Proteomes" id="UP001352263">
    <property type="component" value="Unassembled WGS sequence"/>
</dbReference>
<sequence length="230" mass="25432">MKNAYLSGAGHLAAVAALSFVVTSATAMEGNPLFSATRIEVDTGRASGSKSIQAGRAEGWIGGDYHRFVWKAEATREAGRLDDAEVQALYGRYLAPFWELQTGLRFQGKPESHTYAALGVRGLAPYAFDVDLALFVRSDGKVFARTRAEYDLLWTNRLICRPFVFADWSGSNIRVEDTRRGVETYEVGINTRYEITRAFAPYIEVAHSKRYALGASNSSSSVRLGIRLLF</sequence>
<keyword evidence="1" id="KW-0732">Signal</keyword>
<evidence type="ECO:0000313" key="2">
    <source>
        <dbReference type="EMBL" id="MEC4718135.1"/>
    </source>
</evidence>
<dbReference type="EMBL" id="JAWIIV010000002">
    <property type="protein sequence ID" value="MEC4718135.1"/>
    <property type="molecule type" value="Genomic_DNA"/>
</dbReference>